<protein>
    <recommendedName>
        <fullName evidence="3">Putative restriction endonuclease domain-containing protein</fullName>
    </recommendedName>
</protein>
<dbReference type="EMBL" id="VXPY01000077">
    <property type="protein sequence ID" value="MYD90772.1"/>
    <property type="molecule type" value="Genomic_DNA"/>
</dbReference>
<proteinExistence type="predicted"/>
<dbReference type="InterPro" id="IPR011335">
    <property type="entry name" value="Restrct_endonuc-II-like"/>
</dbReference>
<name>A0A6B1DVP2_9CHLR</name>
<dbReference type="PANTHER" id="PTHR33352">
    <property type="entry name" value="SLR1095 PROTEIN"/>
    <property type="match status" value="1"/>
</dbReference>
<evidence type="ECO:0000259" key="3">
    <source>
        <dbReference type="Pfam" id="PF05685"/>
    </source>
</evidence>
<evidence type="ECO:0000256" key="2">
    <source>
        <dbReference type="SAM" id="MobiDB-lite"/>
    </source>
</evidence>
<dbReference type="Gene3D" id="3.90.1570.10">
    <property type="entry name" value="tt1808, chain A"/>
    <property type="match status" value="1"/>
</dbReference>
<dbReference type="InterPro" id="IPR008538">
    <property type="entry name" value="Uma2"/>
</dbReference>
<dbReference type="Pfam" id="PF05685">
    <property type="entry name" value="Uma2"/>
    <property type="match status" value="1"/>
</dbReference>
<feature type="region of interest" description="Disordered" evidence="2">
    <location>
        <begin position="221"/>
        <end position="241"/>
    </location>
</feature>
<evidence type="ECO:0000313" key="4">
    <source>
        <dbReference type="EMBL" id="MYD90772.1"/>
    </source>
</evidence>
<dbReference type="InterPro" id="IPR012296">
    <property type="entry name" value="Nuclease_put_TT1808"/>
</dbReference>
<reference evidence="4" key="1">
    <citation type="submission" date="2019-09" db="EMBL/GenBank/DDBJ databases">
        <title>Characterisation of the sponge microbiome using genome-centric metagenomics.</title>
        <authorList>
            <person name="Engelberts J.P."/>
            <person name="Robbins S.J."/>
            <person name="De Goeij J.M."/>
            <person name="Aranda M."/>
            <person name="Bell S.C."/>
            <person name="Webster N.S."/>
        </authorList>
    </citation>
    <scope>NUCLEOTIDE SEQUENCE</scope>
    <source>
        <strain evidence="4">SB0662_bin_9</strain>
    </source>
</reference>
<accession>A0A6B1DVP2</accession>
<dbReference type="AlphaFoldDB" id="A0A6B1DVP2"/>
<comment type="caution">
    <text evidence="4">The sequence shown here is derived from an EMBL/GenBank/DDBJ whole genome shotgun (WGS) entry which is preliminary data.</text>
</comment>
<keyword evidence="1" id="KW-0175">Coiled coil</keyword>
<sequence>MAITKPWTVPVEPLTAEPVSPVDLSKPIPSWNTPEYPAEWPRSDDMSVTPRHVVILRYLYGALTALLGRRGRPFAVNQEIGLHFVDADGQTQRCDPDLIVMPFPNTGKGSLRRQDMPCPPDCVIEVASPSTADKDLGRKKAWYAGMGVRECWILDPVDSDDPSRFENGLLPDGPMMGWRLERGRYEPLATSRDAAARTWSAYSPVLDCDILLSQELHRDETDGGYRMLDPQTGEPLPSESEKDELLAKQDELLAKQDELLAEKDKLLAKQIDQLDDRNAQLAAKERALKEAVTTMAQLRYGDSIADQLRLMMQRISTPMPDIAVVQGWMAKPSPEEFLDLARQHFGLAERS</sequence>
<dbReference type="CDD" id="cd06260">
    <property type="entry name" value="DUF820-like"/>
    <property type="match status" value="1"/>
</dbReference>
<feature type="domain" description="Putative restriction endonuclease" evidence="3">
    <location>
        <begin position="48"/>
        <end position="157"/>
    </location>
</feature>
<evidence type="ECO:0000256" key="1">
    <source>
        <dbReference type="SAM" id="Coils"/>
    </source>
</evidence>
<organism evidence="4">
    <name type="scientific">Caldilineaceae bacterium SB0662_bin_9</name>
    <dbReference type="NCBI Taxonomy" id="2605258"/>
    <lineage>
        <taxon>Bacteria</taxon>
        <taxon>Bacillati</taxon>
        <taxon>Chloroflexota</taxon>
        <taxon>Caldilineae</taxon>
        <taxon>Caldilineales</taxon>
        <taxon>Caldilineaceae</taxon>
    </lineage>
</organism>
<gene>
    <name evidence="4" type="ORF">F4Y08_10630</name>
</gene>
<feature type="coiled-coil region" evidence="1">
    <location>
        <begin position="242"/>
        <end position="291"/>
    </location>
</feature>
<dbReference type="PANTHER" id="PTHR33352:SF3">
    <property type="entry name" value="SLR1612 PROTEIN"/>
    <property type="match status" value="1"/>
</dbReference>
<dbReference type="SUPFAM" id="SSF52980">
    <property type="entry name" value="Restriction endonuclease-like"/>
    <property type="match status" value="1"/>
</dbReference>